<dbReference type="PRINTS" id="PR00598">
    <property type="entry name" value="HTHMARR"/>
</dbReference>
<dbReference type="AlphaFoldDB" id="A0A941IL02"/>
<dbReference type="SUPFAM" id="SSF46785">
    <property type="entry name" value="Winged helix' DNA-binding domain"/>
    <property type="match status" value="1"/>
</dbReference>
<dbReference type="InterPro" id="IPR036390">
    <property type="entry name" value="WH_DNA-bd_sf"/>
</dbReference>
<dbReference type="PANTHER" id="PTHR39515:SF2">
    <property type="entry name" value="HTH-TYPE TRANSCRIPTIONAL REGULATOR RV0880"/>
    <property type="match status" value="1"/>
</dbReference>
<evidence type="ECO:0000259" key="1">
    <source>
        <dbReference type="PROSITE" id="PS50995"/>
    </source>
</evidence>
<dbReference type="PANTHER" id="PTHR39515">
    <property type="entry name" value="CONSERVED PROTEIN"/>
    <property type="match status" value="1"/>
</dbReference>
<evidence type="ECO:0000313" key="2">
    <source>
        <dbReference type="EMBL" id="MBR7831179.1"/>
    </source>
</evidence>
<organism evidence="2 3">
    <name type="scientific">Actinospica acidithermotolerans</name>
    <dbReference type="NCBI Taxonomy" id="2828514"/>
    <lineage>
        <taxon>Bacteria</taxon>
        <taxon>Bacillati</taxon>
        <taxon>Actinomycetota</taxon>
        <taxon>Actinomycetes</taxon>
        <taxon>Catenulisporales</taxon>
        <taxon>Actinospicaceae</taxon>
        <taxon>Actinospica</taxon>
    </lineage>
</organism>
<dbReference type="PROSITE" id="PS50995">
    <property type="entry name" value="HTH_MARR_2"/>
    <property type="match status" value="1"/>
</dbReference>
<dbReference type="Gene3D" id="1.10.10.10">
    <property type="entry name" value="Winged helix-like DNA-binding domain superfamily/Winged helix DNA-binding domain"/>
    <property type="match status" value="1"/>
</dbReference>
<gene>
    <name evidence="2" type="ORF">KDK95_33040</name>
</gene>
<sequence length="126" mass="12995">MSLTGISTLAALDRKGAQRISELAGLQGIAQPSMTVLVGSLEQAGLVGRRPDPTDGRAVLVSLTPEGEEFLAARRQAGADRLSELVGKLPAADLEALAAAVPALLRLRELQEEAMEAGAALAGRGR</sequence>
<comment type="caution">
    <text evidence="2">The sequence shown here is derived from an EMBL/GenBank/DDBJ whole genome shotgun (WGS) entry which is preliminary data.</text>
</comment>
<dbReference type="Pfam" id="PF01047">
    <property type="entry name" value="MarR"/>
    <property type="match status" value="1"/>
</dbReference>
<protein>
    <submittedName>
        <fullName evidence="2">MarR family transcriptional regulator</fullName>
    </submittedName>
</protein>
<dbReference type="GO" id="GO:0003700">
    <property type="term" value="F:DNA-binding transcription factor activity"/>
    <property type="evidence" value="ECO:0007669"/>
    <property type="project" value="InterPro"/>
</dbReference>
<dbReference type="SMART" id="SM00347">
    <property type="entry name" value="HTH_MARR"/>
    <property type="match status" value="1"/>
</dbReference>
<dbReference type="InterPro" id="IPR052526">
    <property type="entry name" value="HTH-type_Bedaq_tolerance"/>
</dbReference>
<evidence type="ECO:0000313" key="3">
    <source>
        <dbReference type="Proteomes" id="UP000676325"/>
    </source>
</evidence>
<reference evidence="2" key="1">
    <citation type="submission" date="2021-04" db="EMBL/GenBank/DDBJ databases">
        <title>Genome based classification of Actinospica acidithermotolerans sp. nov., an actinobacterium isolated from an Indonesian hot spring.</title>
        <authorList>
            <person name="Kusuma A.B."/>
            <person name="Putra K.E."/>
            <person name="Nafisah S."/>
            <person name="Loh J."/>
            <person name="Nouioui I."/>
            <person name="Goodfellow M."/>
        </authorList>
    </citation>
    <scope>NUCLEOTIDE SEQUENCE</scope>
    <source>
        <strain evidence="2">MGRD01-02</strain>
    </source>
</reference>
<dbReference type="InterPro" id="IPR000835">
    <property type="entry name" value="HTH_MarR-typ"/>
</dbReference>
<proteinExistence type="predicted"/>
<dbReference type="EMBL" id="JAGSOH010000193">
    <property type="protein sequence ID" value="MBR7831179.1"/>
    <property type="molecule type" value="Genomic_DNA"/>
</dbReference>
<dbReference type="InterPro" id="IPR036388">
    <property type="entry name" value="WH-like_DNA-bd_sf"/>
</dbReference>
<dbReference type="Proteomes" id="UP000676325">
    <property type="component" value="Unassembled WGS sequence"/>
</dbReference>
<feature type="domain" description="HTH marR-type" evidence="1">
    <location>
        <begin position="1"/>
        <end position="106"/>
    </location>
</feature>
<name>A0A941IL02_9ACTN</name>
<keyword evidence="3" id="KW-1185">Reference proteome</keyword>
<accession>A0A941IL02</accession>